<dbReference type="InterPro" id="IPR051907">
    <property type="entry name" value="DoxX-like_oxidoreductase"/>
</dbReference>
<reference evidence="8 9" key="1">
    <citation type="submission" date="2024-09" db="EMBL/GenBank/DDBJ databases">
        <authorList>
            <person name="Sun Q."/>
            <person name="Mori K."/>
        </authorList>
    </citation>
    <scope>NUCLEOTIDE SEQUENCE [LARGE SCALE GENOMIC DNA]</scope>
    <source>
        <strain evidence="8 9">NCAIM B.02537</strain>
    </source>
</reference>
<protein>
    <submittedName>
        <fullName evidence="8">DoxX family protein</fullName>
    </submittedName>
</protein>
<dbReference type="EMBL" id="JBHLTL010000001">
    <property type="protein sequence ID" value="MFC0588264.1"/>
    <property type="molecule type" value="Genomic_DNA"/>
</dbReference>
<accession>A0ABV6PFC7</accession>
<feature type="transmembrane region" description="Helical" evidence="7">
    <location>
        <begin position="134"/>
        <end position="154"/>
    </location>
</feature>
<keyword evidence="5 7" id="KW-1133">Transmembrane helix</keyword>
<dbReference type="PANTHER" id="PTHR33452:SF1">
    <property type="entry name" value="INNER MEMBRANE PROTEIN YPHA-RELATED"/>
    <property type="match status" value="1"/>
</dbReference>
<comment type="caution">
    <text evidence="8">The sequence shown here is derived from an EMBL/GenBank/DDBJ whole genome shotgun (WGS) entry which is preliminary data.</text>
</comment>
<evidence type="ECO:0000256" key="1">
    <source>
        <dbReference type="ARBA" id="ARBA00004651"/>
    </source>
</evidence>
<evidence type="ECO:0000256" key="5">
    <source>
        <dbReference type="ARBA" id="ARBA00022989"/>
    </source>
</evidence>
<evidence type="ECO:0000256" key="2">
    <source>
        <dbReference type="ARBA" id="ARBA00006679"/>
    </source>
</evidence>
<feature type="transmembrane region" description="Helical" evidence="7">
    <location>
        <begin position="100"/>
        <end position="122"/>
    </location>
</feature>
<dbReference type="RefSeq" id="WP_379479771.1">
    <property type="nucleotide sequence ID" value="NZ_JBHLTL010000001.1"/>
</dbReference>
<name>A0ABV6PFC7_9SPHN</name>
<evidence type="ECO:0000256" key="6">
    <source>
        <dbReference type="ARBA" id="ARBA00023136"/>
    </source>
</evidence>
<organism evidence="8 9">
    <name type="scientific">Novosphingobium aquiterrae</name>
    <dbReference type="NCBI Taxonomy" id="624388"/>
    <lineage>
        <taxon>Bacteria</taxon>
        <taxon>Pseudomonadati</taxon>
        <taxon>Pseudomonadota</taxon>
        <taxon>Alphaproteobacteria</taxon>
        <taxon>Sphingomonadales</taxon>
        <taxon>Sphingomonadaceae</taxon>
        <taxon>Novosphingobium</taxon>
    </lineage>
</organism>
<keyword evidence="9" id="KW-1185">Reference proteome</keyword>
<dbReference type="Proteomes" id="UP001589943">
    <property type="component" value="Unassembled WGS sequence"/>
</dbReference>
<dbReference type="Pfam" id="PF07681">
    <property type="entry name" value="DoxX"/>
    <property type="match status" value="1"/>
</dbReference>
<keyword evidence="6 7" id="KW-0472">Membrane</keyword>
<proteinExistence type="inferred from homology"/>
<dbReference type="InterPro" id="IPR032808">
    <property type="entry name" value="DoxX"/>
</dbReference>
<evidence type="ECO:0000313" key="8">
    <source>
        <dbReference type="EMBL" id="MFC0588264.1"/>
    </source>
</evidence>
<comment type="subcellular location">
    <subcellularLocation>
        <location evidence="1">Cell membrane</location>
        <topology evidence="1">Multi-pass membrane protein</topology>
    </subcellularLocation>
</comment>
<keyword evidence="3" id="KW-1003">Cell membrane</keyword>
<gene>
    <name evidence="8" type="ORF">ACFFF7_02445</name>
</gene>
<comment type="similarity">
    <text evidence="2">Belongs to the DoxX family.</text>
</comment>
<evidence type="ECO:0000256" key="7">
    <source>
        <dbReference type="SAM" id="Phobius"/>
    </source>
</evidence>
<sequence length="160" mass="17451">MNTNTMTANVLHVPATSRFTALRRHATVLLSRSLPPALLLLVARCGIAAVFFQSARTKVEGWFTIADSTYELFRTEYAGVPLPSEFAAVAATVSEHLFSVLLVLGFFTRLSAAALLGMTLVIEIFVYPDAWPTHLSWVGLLLPLIAMGGGTLSLDRLIFR</sequence>
<evidence type="ECO:0000313" key="9">
    <source>
        <dbReference type="Proteomes" id="UP001589943"/>
    </source>
</evidence>
<keyword evidence="4 7" id="KW-0812">Transmembrane</keyword>
<evidence type="ECO:0000256" key="4">
    <source>
        <dbReference type="ARBA" id="ARBA00022692"/>
    </source>
</evidence>
<evidence type="ECO:0000256" key="3">
    <source>
        <dbReference type="ARBA" id="ARBA00022475"/>
    </source>
</evidence>
<dbReference type="PANTHER" id="PTHR33452">
    <property type="entry name" value="OXIDOREDUCTASE CATD-RELATED"/>
    <property type="match status" value="1"/>
</dbReference>